<dbReference type="HOGENOM" id="CLU_651152_0_0_1"/>
<dbReference type="EnsemblPlants" id="Pp3c7_6220V3.1">
    <property type="protein sequence ID" value="Pp3c7_6220V3.1"/>
    <property type="gene ID" value="Pp3c7_6220"/>
</dbReference>
<reference evidence="12" key="3">
    <citation type="submission" date="2020-12" db="UniProtKB">
        <authorList>
            <consortium name="EnsemblPlants"/>
        </authorList>
    </citation>
    <scope>IDENTIFICATION</scope>
</reference>
<evidence type="ECO:0000313" key="11">
    <source>
        <dbReference type="EMBL" id="PNR50822.1"/>
    </source>
</evidence>
<comment type="subcellular location">
    <subcellularLocation>
        <location evidence="1">Cytoplasm</location>
        <location evidence="1">Cytoskeleton</location>
        <location evidence="1">Flagellum axoneme</location>
    </subcellularLocation>
</comment>
<dbReference type="GeneID" id="112284492"/>
<dbReference type="PANTHER" id="PTHR21648:SF0">
    <property type="entry name" value="RADIAL SPOKE HEAD PROTEIN 3 HOMOLOG"/>
    <property type="match status" value="1"/>
</dbReference>
<reference evidence="11 13" key="1">
    <citation type="journal article" date="2008" name="Science">
        <title>The Physcomitrella genome reveals evolutionary insights into the conquest of land by plants.</title>
        <authorList>
            <person name="Rensing S."/>
            <person name="Lang D."/>
            <person name="Zimmer A."/>
            <person name="Terry A."/>
            <person name="Salamov A."/>
            <person name="Shapiro H."/>
            <person name="Nishiyama T."/>
            <person name="Perroud P.-F."/>
            <person name="Lindquist E."/>
            <person name="Kamisugi Y."/>
            <person name="Tanahashi T."/>
            <person name="Sakakibara K."/>
            <person name="Fujita T."/>
            <person name="Oishi K."/>
            <person name="Shin-I T."/>
            <person name="Kuroki Y."/>
            <person name="Toyoda A."/>
            <person name="Suzuki Y."/>
            <person name="Hashimoto A."/>
            <person name="Yamaguchi K."/>
            <person name="Sugano A."/>
            <person name="Kohara Y."/>
            <person name="Fujiyama A."/>
            <person name="Anterola A."/>
            <person name="Aoki S."/>
            <person name="Ashton N."/>
            <person name="Barbazuk W.B."/>
            <person name="Barker E."/>
            <person name="Bennetzen J."/>
            <person name="Bezanilla M."/>
            <person name="Blankenship R."/>
            <person name="Cho S.H."/>
            <person name="Dutcher S."/>
            <person name="Estelle M."/>
            <person name="Fawcett J.A."/>
            <person name="Gundlach H."/>
            <person name="Hanada K."/>
            <person name="Heyl A."/>
            <person name="Hicks K.A."/>
            <person name="Hugh J."/>
            <person name="Lohr M."/>
            <person name="Mayer K."/>
            <person name="Melkozernov A."/>
            <person name="Murata T."/>
            <person name="Nelson D."/>
            <person name="Pils B."/>
            <person name="Prigge M."/>
            <person name="Reiss B."/>
            <person name="Renner T."/>
            <person name="Rombauts S."/>
            <person name="Rushton P."/>
            <person name="Sanderfoot A."/>
            <person name="Schween G."/>
            <person name="Shiu S.-H."/>
            <person name="Stueber K."/>
            <person name="Theodoulou F.L."/>
            <person name="Tu H."/>
            <person name="Van de Peer Y."/>
            <person name="Verrier P.J."/>
            <person name="Waters E."/>
            <person name="Wood A."/>
            <person name="Yang L."/>
            <person name="Cove D."/>
            <person name="Cuming A."/>
            <person name="Hasebe M."/>
            <person name="Lucas S."/>
            <person name="Mishler D.B."/>
            <person name="Reski R."/>
            <person name="Grigoriev I."/>
            <person name="Quatrano R.S."/>
            <person name="Boore J.L."/>
        </authorList>
    </citation>
    <scope>NUCLEOTIDE SEQUENCE [LARGE SCALE GENOMIC DNA]</scope>
    <source>
        <strain evidence="12 13">cv. Gransden 2004</strain>
    </source>
</reference>
<dbReference type="EMBL" id="ABEU02000007">
    <property type="protein sequence ID" value="PNR50822.1"/>
    <property type="molecule type" value="Genomic_DNA"/>
</dbReference>
<keyword evidence="7" id="KW-0206">Cytoskeleton</keyword>
<protein>
    <submittedName>
        <fullName evidence="11 12">Uncharacterized protein</fullName>
    </submittedName>
</protein>
<evidence type="ECO:0000256" key="9">
    <source>
        <dbReference type="SAM" id="Coils"/>
    </source>
</evidence>
<comment type="similarity">
    <text evidence="2">Belongs to the flagellar radial spoke RSP3 family.</text>
</comment>
<keyword evidence="13" id="KW-1185">Reference proteome</keyword>
<dbReference type="PaxDb" id="3218-PP1S42_283V6.1"/>
<keyword evidence="9" id="KW-0175">Coiled coil</keyword>
<evidence type="ECO:0000313" key="12">
    <source>
        <dbReference type="EnsemblPlants" id="Pp3c7_6220V3.1"/>
    </source>
</evidence>
<evidence type="ECO:0000256" key="6">
    <source>
        <dbReference type="ARBA" id="ARBA00023069"/>
    </source>
</evidence>
<evidence type="ECO:0000256" key="4">
    <source>
        <dbReference type="ARBA" id="ARBA00022553"/>
    </source>
</evidence>
<dbReference type="OrthoDB" id="313308at2759"/>
<dbReference type="KEGG" id="ppp:112284492"/>
<feature type="coiled-coil region" evidence="9">
    <location>
        <begin position="222"/>
        <end position="255"/>
    </location>
</feature>
<dbReference type="OMA" id="MEVEPLC"/>
<accession>A9S297</accession>
<evidence type="ECO:0000256" key="5">
    <source>
        <dbReference type="ARBA" id="ARBA00022846"/>
    </source>
</evidence>
<dbReference type="STRING" id="3218.A9S297"/>
<evidence type="ECO:0000256" key="2">
    <source>
        <dbReference type="ARBA" id="ARBA00006737"/>
    </source>
</evidence>
<feature type="region of interest" description="Disordered" evidence="10">
    <location>
        <begin position="1"/>
        <end position="32"/>
    </location>
</feature>
<dbReference type="InterPro" id="IPR009290">
    <property type="entry name" value="Radial_spoke_3"/>
</dbReference>
<dbReference type="AlphaFoldDB" id="A9S297"/>
<dbReference type="RefSeq" id="XP_024380091.1">
    <property type="nucleotide sequence ID" value="XM_024524323.2"/>
</dbReference>
<gene>
    <name evidence="12" type="primary">LOC112284492</name>
    <name evidence="11" type="ORF">PHYPA_010008</name>
</gene>
<organism evidence="11">
    <name type="scientific">Physcomitrium patens</name>
    <name type="common">Spreading-leaved earth moss</name>
    <name type="synonym">Physcomitrella patens</name>
    <dbReference type="NCBI Taxonomy" id="3218"/>
    <lineage>
        <taxon>Eukaryota</taxon>
        <taxon>Viridiplantae</taxon>
        <taxon>Streptophyta</taxon>
        <taxon>Embryophyta</taxon>
        <taxon>Bryophyta</taxon>
        <taxon>Bryophytina</taxon>
        <taxon>Bryopsida</taxon>
        <taxon>Funariidae</taxon>
        <taxon>Funariales</taxon>
        <taxon>Funariaceae</taxon>
        <taxon>Physcomitrium</taxon>
    </lineage>
</organism>
<proteinExistence type="inferred from homology"/>
<evidence type="ECO:0000256" key="10">
    <source>
        <dbReference type="SAM" id="MobiDB-lite"/>
    </source>
</evidence>
<keyword evidence="5" id="KW-0282">Flagellum</keyword>
<evidence type="ECO:0000256" key="8">
    <source>
        <dbReference type="ARBA" id="ARBA00023273"/>
    </source>
</evidence>
<keyword evidence="4" id="KW-0597">Phosphoprotein</keyword>
<evidence type="ECO:0000313" key="13">
    <source>
        <dbReference type="Proteomes" id="UP000006727"/>
    </source>
</evidence>
<dbReference type="Gramene" id="Pp3c7_6220V3.2">
    <property type="protein sequence ID" value="Pp3c7_6220V3.2"/>
    <property type="gene ID" value="Pp3c7_6220"/>
</dbReference>
<dbReference type="PANTHER" id="PTHR21648">
    <property type="entry name" value="FLAGELLAR RADIAL SPOKE PROTEIN 3"/>
    <property type="match status" value="1"/>
</dbReference>
<dbReference type="Pfam" id="PF06098">
    <property type="entry name" value="Radial_spoke_3"/>
    <property type="match status" value="1"/>
</dbReference>
<dbReference type="EnsemblPlants" id="Pp3c7_6220V3.2">
    <property type="protein sequence ID" value="Pp3c7_6220V3.2"/>
    <property type="gene ID" value="Pp3c7_6220"/>
</dbReference>
<name>A9S297_PHYPA</name>
<dbReference type="GO" id="GO:0005929">
    <property type="term" value="C:cilium"/>
    <property type="evidence" value="ECO:0000318"/>
    <property type="project" value="GO_Central"/>
</dbReference>
<sequence>MAGPTIGLPKRPYLDPRFNNKGNKLRPKYESPVDMLENLENDPLFREQTRKAPKQTRLRPPMQNLIYDPRVHRGNLFRRPRVEDDGPKPPPRVIKRLQLSCTPEPLVGRQHMDIQTDMFLEDRGKEMTYNDFDTQTDEFLDRPQTPFFIPWKSGPDAFTQIFPGDLFDFDMEVEPLCEVLAGRALEQGLMEVQEEKQLEHLRCHQDLFEQMRVAELTATQRMEAAERRLMEEKELRLKQEKARLKEEEILRLRTEAMGYAMRILKGVTDKVYDKLTRDGYFYDPVERELEEKYIPVLLRQMQNDVTDMVRSRHAVAIMADEATPALDTAERAVDSIDLIMSRLMNVLDSWISFEDNVMVELAAAEQASQRVMTGVAGEVELVQHTSTDVTAALLDMTEVTHVQNAEGARSLVEMLLEGLDPQ</sequence>
<keyword evidence="8" id="KW-0966">Cell projection</keyword>
<dbReference type="Proteomes" id="UP000006727">
    <property type="component" value="Chromosome 7"/>
</dbReference>
<dbReference type="Gramene" id="Pp3c7_6220V3.1">
    <property type="protein sequence ID" value="Pp3c7_6220V3.1"/>
    <property type="gene ID" value="Pp3c7_6220"/>
</dbReference>
<keyword evidence="3" id="KW-0963">Cytoplasm</keyword>
<evidence type="ECO:0000256" key="7">
    <source>
        <dbReference type="ARBA" id="ARBA00023212"/>
    </source>
</evidence>
<reference evidence="11 13" key="2">
    <citation type="journal article" date="2018" name="Plant J.">
        <title>The Physcomitrella patens chromosome-scale assembly reveals moss genome structure and evolution.</title>
        <authorList>
            <person name="Lang D."/>
            <person name="Ullrich K.K."/>
            <person name="Murat F."/>
            <person name="Fuchs J."/>
            <person name="Jenkins J."/>
            <person name="Haas F.B."/>
            <person name="Piednoel M."/>
            <person name="Gundlach H."/>
            <person name="Van Bel M."/>
            <person name="Meyberg R."/>
            <person name="Vives C."/>
            <person name="Morata J."/>
            <person name="Symeonidi A."/>
            <person name="Hiss M."/>
            <person name="Muchero W."/>
            <person name="Kamisugi Y."/>
            <person name="Saleh O."/>
            <person name="Blanc G."/>
            <person name="Decker E.L."/>
            <person name="van Gessel N."/>
            <person name="Grimwood J."/>
            <person name="Hayes R.D."/>
            <person name="Graham S.W."/>
            <person name="Gunter L.E."/>
            <person name="McDaniel S.F."/>
            <person name="Hoernstein S.N.W."/>
            <person name="Larsson A."/>
            <person name="Li F.W."/>
            <person name="Perroud P.F."/>
            <person name="Phillips J."/>
            <person name="Ranjan P."/>
            <person name="Rokshar D.S."/>
            <person name="Rothfels C.J."/>
            <person name="Schneider L."/>
            <person name="Shu S."/>
            <person name="Stevenson D.W."/>
            <person name="Thummler F."/>
            <person name="Tillich M."/>
            <person name="Villarreal Aguilar J.C."/>
            <person name="Widiez T."/>
            <person name="Wong G.K."/>
            <person name="Wymore A."/>
            <person name="Zhang Y."/>
            <person name="Zimmer A.D."/>
            <person name="Quatrano R.S."/>
            <person name="Mayer K.F.X."/>
            <person name="Goodstein D."/>
            <person name="Casacuberta J.M."/>
            <person name="Vandepoele K."/>
            <person name="Reski R."/>
            <person name="Cuming A.C."/>
            <person name="Tuskan G.A."/>
            <person name="Maumus F."/>
            <person name="Salse J."/>
            <person name="Schmutz J."/>
            <person name="Rensing S.A."/>
        </authorList>
    </citation>
    <scope>NUCLEOTIDE SEQUENCE [LARGE SCALE GENOMIC DNA]</scope>
    <source>
        <strain evidence="12 13">cv. Gransden 2004</strain>
    </source>
</reference>
<evidence type="ECO:0000256" key="3">
    <source>
        <dbReference type="ARBA" id="ARBA00022490"/>
    </source>
</evidence>
<evidence type="ECO:0000256" key="1">
    <source>
        <dbReference type="ARBA" id="ARBA00004611"/>
    </source>
</evidence>
<keyword evidence="6" id="KW-0969">Cilium</keyword>
<dbReference type="eggNOG" id="ENOG502QQSZ">
    <property type="taxonomic scope" value="Eukaryota"/>
</dbReference>